<reference evidence="10 11" key="1">
    <citation type="journal article" date="2014" name="Genome Announc.">
        <title>Complete Genome Sequence of Spiroplasma apis B31T (ATCC 33834), a Bacterium Associated with May Disease of Honeybees (Apis mellifera).</title>
        <authorList>
            <person name="Ku C."/>
            <person name="Lo W.S."/>
            <person name="Chen L.L."/>
            <person name="Kuo C.H."/>
        </authorList>
    </citation>
    <scope>NUCLEOTIDE SEQUENCE [LARGE SCALE GENOMIC DNA]</scope>
    <source>
        <strain evidence="10">B31</strain>
    </source>
</reference>
<evidence type="ECO:0000256" key="2">
    <source>
        <dbReference type="ARBA" id="ARBA00022448"/>
    </source>
</evidence>
<dbReference type="PATRIC" id="fig|1276258.3.peg.34"/>
<accession>V5RGT9</accession>
<gene>
    <name evidence="10" type="ORF">SAPIS_v1c00350</name>
</gene>
<dbReference type="GO" id="GO:0009306">
    <property type="term" value="P:protein secretion"/>
    <property type="evidence" value="ECO:0007669"/>
    <property type="project" value="InterPro"/>
</dbReference>
<keyword evidence="7 9" id="KW-0472">Membrane</keyword>
<dbReference type="STRING" id="1276258.SAPIS_v1c00350"/>
<keyword evidence="5 9" id="KW-1133">Transmembrane helix</keyword>
<dbReference type="HOGENOM" id="CLU_136241_0_0_14"/>
<evidence type="ECO:0000256" key="3">
    <source>
        <dbReference type="ARBA" id="ARBA00022692"/>
    </source>
</evidence>
<evidence type="ECO:0000313" key="11">
    <source>
        <dbReference type="Proteomes" id="UP000018550"/>
    </source>
</evidence>
<evidence type="ECO:0000256" key="1">
    <source>
        <dbReference type="ARBA" id="ARBA00004370"/>
    </source>
</evidence>
<dbReference type="EMBL" id="CP006682">
    <property type="protein sequence ID" value="AHB35882.1"/>
    <property type="molecule type" value="Genomic_DNA"/>
</dbReference>
<dbReference type="InterPro" id="IPR038379">
    <property type="entry name" value="SecE_sf"/>
</dbReference>
<evidence type="ECO:0000256" key="5">
    <source>
        <dbReference type="ARBA" id="ARBA00022989"/>
    </source>
</evidence>
<organism evidence="10 11">
    <name type="scientific">Spiroplasma apis B31</name>
    <dbReference type="NCBI Taxonomy" id="1276258"/>
    <lineage>
        <taxon>Bacteria</taxon>
        <taxon>Bacillati</taxon>
        <taxon>Mycoplasmatota</taxon>
        <taxon>Mollicutes</taxon>
        <taxon>Entomoplasmatales</taxon>
        <taxon>Spiroplasmataceae</taxon>
        <taxon>Spiroplasma</taxon>
    </lineage>
</organism>
<name>V5RGT9_SPIAP</name>
<comment type="subcellular location">
    <subcellularLocation>
        <location evidence="1">Membrane</location>
    </subcellularLocation>
</comment>
<dbReference type="Gene3D" id="1.20.5.1030">
    <property type="entry name" value="Preprotein translocase secy subunit"/>
    <property type="match status" value="1"/>
</dbReference>
<keyword evidence="3 9" id="KW-0812">Transmembrane</keyword>
<proteinExistence type="predicted"/>
<feature type="coiled-coil region" evidence="8">
    <location>
        <begin position="2"/>
        <end position="73"/>
    </location>
</feature>
<dbReference type="Proteomes" id="UP000018550">
    <property type="component" value="Chromosome"/>
</dbReference>
<evidence type="ECO:0008006" key="12">
    <source>
        <dbReference type="Google" id="ProtNLM"/>
    </source>
</evidence>
<dbReference type="GO" id="GO:0016020">
    <property type="term" value="C:membrane"/>
    <property type="evidence" value="ECO:0007669"/>
    <property type="project" value="UniProtKB-SubCell"/>
</dbReference>
<dbReference type="InterPro" id="IPR005807">
    <property type="entry name" value="SecE_bac"/>
</dbReference>
<keyword evidence="4" id="KW-0653">Protein transport</keyword>
<keyword evidence="2" id="KW-0813">Transport</keyword>
<evidence type="ECO:0000313" key="10">
    <source>
        <dbReference type="EMBL" id="AHB35882.1"/>
    </source>
</evidence>
<evidence type="ECO:0000256" key="7">
    <source>
        <dbReference type="ARBA" id="ARBA00023136"/>
    </source>
</evidence>
<dbReference type="KEGG" id="sapi:SAPIS_v1c00350"/>
<sequence length="137" mass="16245">MSNKQKKNEDKAKAKLVKIEQKNALKEAKKREKALKNEQMKELYKQLDSDSGLTQEEKLKKAKETKIKKHKEKINYKLALKEAPIKMLKEINKIKWSDRNNLGSKFLWVIIFLLIFGIFFYAVDYGLQWLFVITKII</sequence>
<evidence type="ECO:0000256" key="8">
    <source>
        <dbReference type="SAM" id="Coils"/>
    </source>
</evidence>
<keyword evidence="8" id="KW-0175">Coiled coil</keyword>
<dbReference type="RefSeq" id="WP_023788816.1">
    <property type="nucleotide sequence ID" value="NC_022998.1"/>
</dbReference>
<dbReference type="GO" id="GO:0008320">
    <property type="term" value="F:protein transmembrane transporter activity"/>
    <property type="evidence" value="ECO:0007669"/>
    <property type="project" value="InterPro"/>
</dbReference>
<keyword evidence="6" id="KW-0811">Translocation</keyword>
<evidence type="ECO:0000256" key="6">
    <source>
        <dbReference type="ARBA" id="ARBA00023010"/>
    </source>
</evidence>
<protein>
    <recommendedName>
        <fullName evidence="12">Preprotein translocase subunit SecE</fullName>
    </recommendedName>
</protein>
<dbReference type="NCBIfam" id="TIGR00964">
    <property type="entry name" value="secE_bact"/>
    <property type="match status" value="1"/>
</dbReference>
<dbReference type="Pfam" id="PF00584">
    <property type="entry name" value="SecE"/>
    <property type="match status" value="1"/>
</dbReference>
<feature type="transmembrane region" description="Helical" evidence="9">
    <location>
        <begin position="106"/>
        <end position="123"/>
    </location>
</feature>
<dbReference type="InterPro" id="IPR001901">
    <property type="entry name" value="Translocase_SecE/Sec61-g"/>
</dbReference>
<dbReference type="GO" id="GO:0006605">
    <property type="term" value="P:protein targeting"/>
    <property type="evidence" value="ECO:0007669"/>
    <property type="project" value="InterPro"/>
</dbReference>
<dbReference type="GO" id="GO:0006886">
    <property type="term" value="P:intracellular protein transport"/>
    <property type="evidence" value="ECO:0007669"/>
    <property type="project" value="InterPro"/>
</dbReference>
<evidence type="ECO:0000256" key="4">
    <source>
        <dbReference type="ARBA" id="ARBA00022927"/>
    </source>
</evidence>
<keyword evidence="11" id="KW-1185">Reference proteome</keyword>
<dbReference type="AlphaFoldDB" id="V5RGT9"/>
<evidence type="ECO:0000256" key="9">
    <source>
        <dbReference type="SAM" id="Phobius"/>
    </source>
</evidence>